<name>A0A072P5U1_9EURO</name>
<dbReference type="InterPro" id="IPR001005">
    <property type="entry name" value="SANT/Myb"/>
</dbReference>
<dbReference type="RefSeq" id="XP_013253575.1">
    <property type="nucleotide sequence ID" value="XM_013398121.1"/>
</dbReference>
<feature type="domain" description="Myb-like" evidence="2">
    <location>
        <begin position="22"/>
        <end position="66"/>
    </location>
</feature>
<dbReference type="EMBL" id="AMGV01000036">
    <property type="protein sequence ID" value="KEF50985.1"/>
    <property type="molecule type" value="Genomic_DNA"/>
</dbReference>
<gene>
    <name evidence="4" type="ORF">A1O9_12962</name>
</gene>
<dbReference type="SUPFAM" id="SSF46689">
    <property type="entry name" value="Homeodomain-like"/>
    <property type="match status" value="1"/>
</dbReference>
<protein>
    <submittedName>
        <fullName evidence="4">Uncharacterized protein</fullName>
    </submittedName>
</protein>
<reference evidence="4 5" key="1">
    <citation type="submission" date="2013-03" db="EMBL/GenBank/DDBJ databases">
        <title>The Genome Sequence of Exophiala aquamarina CBS 119918.</title>
        <authorList>
            <consortium name="The Broad Institute Genomics Platform"/>
            <person name="Cuomo C."/>
            <person name="de Hoog S."/>
            <person name="Gorbushina A."/>
            <person name="Walker B."/>
            <person name="Young S.K."/>
            <person name="Zeng Q."/>
            <person name="Gargeya S."/>
            <person name="Fitzgerald M."/>
            <person name="Haas B."/>
            <person name="Abouelleil A."/>
            <person name="Allen A.W."/>
            <person name="Alvarado L."/>
            <person name="Arachchi H.M."/>
            <person name="Berlin A.M."/>
            <person name="Chapman S.B."/>
            <person name="Gainer-Dewar J."/>
            <person name="Goldberg J."/>
            <person name="Griggs A."/>
            <person name="Gujja S."/>
            <person name="Hansen M."/>
            <person name="Howarth C."/>
            <person name="Imamovic A."/>
            <person name="Ireland A."/>
            <person name="Larimer J."/>
            <person name="McCowan C."/>
            <person name="Murphy C."/>
            <person name="Pearson M."/>
            <person name="Poon T.W."/>
            <person name="Priest M."/>
            <person name="Roberts A."/>
            <person name="Saif S."/>
            <person name="Shea T."/>
            <person name="Sisk P."/>
            <person name="Sykes S."/>
            <person name="Wortman J."/>
            <person name="Nusbaum C."/>
            <person name="Birren B."/>
        </authorList>
    </citation>
    <scope>NUCLEOTIDE SEQUENCE [LARGE SCALE GENOMIC DNA]</scope>
    <source>
        <strain evidence="4 5">CBS 119918</strain>
    </source>
</reference>
<sequence length="95" mass="10871">MFGDPGQETVSQRGTPGAIAGRPKWSADEDSEIVRLRRAGAKWSEISKSLPGRSAISCRLHYRNYLEKPSKLDENEKVKFATLYQKYVERHYTEP</sequence>
<dbReference type="Proteomes" id="UP000027920">
    <property type="component" value="Unassembled WGS sequence"/>
</dbReference>
<feature type="domain" description="HTH myb-type" evidence="3">
    <location>
        <begin position="22"/>
        <end position="70"/>
    </location>
</feature>
<keyword evidence="5" id="KW-1185">Reference proteome</keyword>
<dbReference type="OrthoDB" id="2350934at2759"/>
<dbReference type="PROSITE" id="PS51294">
    <property type="entry name" value="HTH_MYB"/>
    <property type="match status" value="1"/>
</dbReference>
<evidence type="ECO:0000259" key="2">
    <source>
        <dbReference type="PROSITE" id="PS50090"/>
    </source>
</evidence>
<proteinExistence type="predicted"/>
<accession>A0A072P5U1</accession>
<dbReference type="InterPro" id="IPR009057">
    <property type="entry name" value="Homeodomain-like_sf"/>
</dbReference>
<dbReference type="AlphaFoldDB" id="A0A072P5U1"/>
<evidence type="ECO:0000313" key="4">
    <source>
        <dbReference type="EMBL" id="KEF50985.1"/>
    </source>
</evidence>
<dbReference type="GeneID" id="25287856"/>
<dbReference type="SMART" id="SM00717">
    <property type="entry name" value="SANT"/>
    <property type="match status" value="1"/>
</dbReference>
<dbReference type="Gene3D" id="1.10.10.60">
    <property type="entry name" value="Homeodomain-like"/>
    <property type="match status" value="1"/>
</dbReference>
<evidence type="ECO:0000259" key="3">
    <source>
        <dbReference type="PROSITE" id="PS51294"/>
    </source>
</evidence>
<organism evidence="4 5">
    <name type="scientific">Exophiala aquamarina CBS 119918</name>
    <dbReference type="NCBI Taxonomy" id="1182545"/>
    <lineage>
        <taxon>Eukaryota</taxon>
        <taxon>Fungi</taxon>
        <taxon>Dikarya</taxon>
        <taxon>Ascomycota</taxon>
        <taxon>Pezizomycotina</taxon>
        <taxon>Eurotiomycetes</taxon>
        <taxon>Chaetothyriomycetidae</taxon>
        <taxon>Chaetothyriales</taxon>
        <taxon>Herpotrichiellaceae</taxon>
        <taxon>Exophiala</taxon>
    </lineage>
</organism>
<dbReference type="InterPro" id="IPR017930">
    <property type="entry name" value="Myb_dom"/>
</dbReference>
<comment type="caution">
    <text evidence="4">The sequence shown here is derived from an EMBL/GenBank/DDBJ whole genome shotgun (WGS) entry which is preliminary data.</text>
</comment>
<evidence type="ECO:0000256" key="1">
    <source>
        <dbReference type="SAM" id="MobiDB-lite"/>
    </source>
</evidence>
<dbReference type="CDD" id="cd00167">
    <property type="entry name" value="SANT"/>
    <property type="match status" value="1"/>
</dbReference>
<dbReference type="VEuPathDB" id="FungiDB:A1O9_12962"/>
<dbReference type="PROSITE" id="PS50090">
    <property type="entry name" value="MYB_LIKE"/>
    <property type="match status" value="1"/>
</dbReference>
<dbReference type="HOGENOM" id="CLU_2372820_0_0_1"/>
<evidence type="ECO:0000313" key="5">
    <source>
        <dbReference type="Proteomes" id="UP000027920"/>
    </source>
</evidence>
<dbReference type="Pfam" id="PF00249">
    <property type="entry name" value="Myb_DNA-binding"/>
    <property type="match status" value="1"/>
</dbReference>
<feature type="region of interest" description="Disordered" evidence="1">
    <location>
        <begin position="1"/>
        <end position="24"/>
    </location>
</feature>